<keyword evidence="3" id="KW-0378">Hydrolase</keyword>
<dbReference type="OrthoDB" id="9787933at2"/>
<dbReference type="eggNOG" id="COG0412">
    <property type="taxonomic scope" value="Bacteria"/>
</dbReference>
<dbReference type="Proteomes" id="UP000010816">
    <property type="component" value="Chromosome"/>
</dbReference>
<dbReference type="KEGG" id="tmb:Thimo_2435"/>
<evidence type="ECO:0000259" key="2">
    <source>
        <dbReference type="Pfam" id="PF01738"/>
    </source>
</evidence>
<dbReference type="AlphaFoldDB" id="L0H0Q8"/>
<dbReference type="PANTHER" id="PTHR22946:SF0">
    <property type="entry name" value="DIENELACTONE HYDROLASE DOMAIN-CONTAINING PROTEIN"/>
    <property type="match status" value="1"/>
</dbReference>
<dbReference type="InterPro" id="IPR002925">
    <property type="entry name" value="Dienelactn_hydro"/>
</dbReference>
<organism evidence="3 4">
    <name type="scientific">Thioflavicoccus mobilis 8321</name>
    <dbReference type="NCBI Taxonomy" id="765912"/>
    <lineage>
        <taxon>Bacteria</taxon>
        <taxon>Pseudomonadati</taxon>
        <taxon>Pseudomonadota</taxon>
        <taxon>Gammaproteobacteria</taxon>
        <taxon>Chromatiales</taxon>
        <taxon>Chromatiaceae</taxon>
        <taxon>Thioflavicoccus</taxon>
    </lineage>
</organism>
<sequence length="261" mass="28849">MPTAMRFLLLGLFLLPLTAPAALIKEPVEYQDGDTTLRGYLVYDEALPHKRPGILIAHEWWGLNDFVRERAERLADLGYVTFALDMYGDGRVTEHSNEASAWMQQMTANQEAWRHRALLGLEILKRHPMVDAERIAAIGFCFGGGTVMQLAYAGADLDGVVSFHGPLTPAANTKPGDIKASILVAHGEDDSFVPSEQIAVFKAALDAAQADWQMIIYGGARHAFTNPNADSYGIDNVRYDPLAAKRSWALMRVFLDEVFTP</sequence>
<feature type="signal peptide" evidence="1">
    <location>
        <begin position="1"/>
        <end position="21"/>
    </location>
</feature>
<dbReference type="PANTHER" id="PTHR22946">
    <property type="entry name" value="DIENELACTONE HYDROLASE DOMAIN-CONTAINING PROTEIN-RELATED"/>
    <property type="match status" value="1"/>
</dbReference>
<evidence type="ECO:0000256" key="1">
    <source>
        <dbReference type="SAM" id="SignalP"/>
    </source>
</evidence>
<dbReference type="Pfam" id="PF01738">
    <property type="entry name" value="DLH"/>
    <property type="match status" value="1"/>
</dbReference>
<evidence type="ECO:0000313" key="3">
    <source>
        <dbReference type="EMBL" id="AGA91169.1"/>
    </source>
</evidence>
<keyword evidence="4" id="KW-1185">Reference proteome</keyword>
<proteinExistence type="predicted"/>
<name>L0H0Q8_9GAMM</name>
<dbReference type="STRING" id="765912.Thimo_2435"/>
<feature type="chain" id="PRO_5003943239" evidence="1">
    <location>
        <begin position="22"/>
        <end position="261"/>
    </location>
</feature>
<keyword evidence="1" id="KW-0732">Signal</keyword>
<dbReference type="HOGENOM" id="CLU_054590_3_1_6"/>
<gene>
    <name evidence="3" type="ORF">Thimo_2435</name>
</gene>
<dbReference type="InterPro" id="IPR029058">
    <property type="entry name" value="AB_hydrolase_fold"/>
</dbReference>
<accession>L0H0Q8</accession>
<dbReference type="InterPro" id="IPR050261">
    <property type="entry name" value="FrsA_esterase"/>
</dbReference>
<reference evidence="3 4" key="1">
    <citation type="submission" date="2011-09" db="EMBL/GenBank/DDBJ databases">
        <title>Complete sequence of chromosome of Thioflavicoccus mobilis 8321.</title>
        <authorList>
            <consortium name="US DOE Joint Genome Institute"/>
            <person name="Lucas S."/>
            <person name="Han J."/>
            <person name="Lapidus A."/>
            <person name="Cheng J.-F."/>
            <person name="Goodwin L."/>
            <person name="Pitluck S."/>
            <person name="Peters L."/>
            <person name="Ovchinnikova G."/>
            <person name="Lu M."/>
            <person name="Detter J.C."/>
            <person name="Han C."/>
            <person name="Tapia R."/>
            <person name="Land M."/>
            <person name="Hauser L."/>
            <person name="Kyrpides N."/>
            <person name="Ivanova N."/>
            <person name="Pagani I."/>
            <person name="Vogl K."/>
            <person name="Liu Z."/>
            <person name="Imhoff J."/>
            <person name="Thiel V."/>
            <person name="Frigaard N.-U."/>
            <person name="Bryant D."/>
            <person name="Woyke T."/>
        </authorList>
    </citation>
    <scope>NUCLEOTIDE SEQUENCE [LARGE SCALE GENOMIC DNA]</scope>
    <source>
        <strain evidence="3 4">8321</strain>
    </source>
</reference>
<dbReference type="GO" id="GO:0016787">
    <property type="term" value="F:hydrolase activity"/>
    <property type="evidence" value="ECO:0007669"/>
    <property type="project" value="UniProtKB-KW"/>
</dbReference>
<protein>
    <submittedName>
        <fullName evidence="3">Dienelactone hydrolase-like enzyme</fullName>
    </submittedName>
</protein>
<dbReference type="SUPFAM" id="SSF53474">
    <property type="entry name" value="alpha/beta-Hydrolases"/>
    <property type="match status" value="1"/>
</dbReference>
<dbReference type="Gene3D" id="3.40.50.1820">
    <property type="entry name" value="alpha/beta hydrolase"/>
    <property type="match status" value="1"/>
</dbReference>
<dbReference type="EMBL" id="CP003051">
    <property type="protein sequence ID" value="AGA91169.1"/>
    <property type="molecule type" value="Genomic_DNA"/>
</dbReference>
<dbReference type="RefSeq" id="WP_015281302.1">
    <property type="nucleotide sequence ID" value="NC_019940.1"/>
</dbReference>
<feature type="domain" description="Dienelactone hydrolase" evidence="2">
    <location>
        <begin position="38"/>
        <end position="258"/>
    </location>
</feature>
<evidence type="ECO:0000313" key="4">
    <source>
        <dbReference type="Proteomes" id="UP000010816"/>
    </source>
</evidence>